<proteinExistence type="predicted"/>
<name>A0ACC3T0N5_LIPKO</name>
<evidence type="ECO:0000313" key="1">
    <source>
        <dbReference type="EMBL" id="KAK9237186.1"/>
    </source>
</evidence>
<protein>
    <submittedName>
        <fullName evidence="1">Uncharacterized protein</fullName>
    </submittedName>
</protein>
<evidence type="ECO:0000313" key="2">
    <source>
        <dbReference type="Proteomes" id="UP001433508"/>
    </source>
</evidence>
<sequence length="652" mass="71722">MSLFMSRNPEARRSYTDDALLMPSSRSLSPAYSTASLSAQIQQGFRMPFAISAYIPLATGIIVIATLLAAILISLVGVVTFKAWPDFASLWTNNGALFGGRHDEDDSPPSERVNNRTHKTDNSGAFGGLVNYSNTCFLNSVIQSLASVPSMTEMLADSSNARDLKVSTILSTLLAQLNTRLSNSHAHSPAALLDALRSPRWSMHTEQQDAHEFLLALLDAIRTERINHWQNKYRESISIAAAVHKLQHPPPPQPLPSNTPVVLPFDGVLSTRVSCLACNEMQSLRQQPFSSIELSLPQTSTSGSSSFFLHRFDSTTIQSLLENYTAPEILDNVDCQRCSLMAAQTQLDRLIVNAAATVQQGKSSPEIVQILGARRDAIEQALSHPTIMDEDFEKLKPPRLVSTRKKRQVALARAPAALALHVNRSEYDVRSGLAQKKNTRVEFPERVSMGKYFCSMASDDEQMVGSQVGDYSYRLTSTVIHFGSHSFGHYIAYRRVGDDQWIRASDRDVREATVDEVLAQGNVVLLFYEREDDVPQPDKKKLAENMSMADDVLLKLETDVPIFDAHENDSGDGSDLYAESSSSSSATNSLSASPVRQVVCNENDDDDDDVASQIDVSATSVPVSKRRRCSSTTSTITPVSGIRENQTMVMVI</sequence>
<keyword evidence="2" id="KW-1185">Reference proteome</keyword>
<dbReference type="Proteomes" id="UP001433508">
    <property type="component" value="Unassembled WGS sequence"/>
</dbReference>
<comment type="caution">
    <text evidence="1">The sequence shown here is derived from an EMBL/GenBank/DDBJ whole genome shotgun (WGS) entry which is preliminary data.</text>
</comment>
<accession>A0ACC3T0N5</accession>
<dbReference type="EMBL" id="MU971372">
    <property type="protein sequence ID" value="KAK9237186.1"/>
    <property type="molecule type" value="Genomic_DNA"/>
</dbReference>
<gene>
    <name evidence="1" type="ORF">V1525DRAFT_169191</name>
</gene>
<reference evidence="2" key="1">
    <citation type="journal article" date="2024" name="Front. Bioeng. Biotechnol.">
        <title>Genome-scale model development and genomic sequencing of the oleaginous clade Lipomyces.</title>
        <authorList>
            <person name="Czajka J.J."/>
            <person name="Han Y."/>
            <person name="Kim J."/>
            <person name="Mondo S.J."/>
            <person name="Hofstad B.A."/>
            <person name="Robles A."/>
            <person name="Haridas S."/>
            <person name="Riley R."/>
            <person name="LaButti K."/>
            <person name="Pangilinan J."/>
            <person name="Andreopoulos W."/>
            <person name="Lipzen A."/>
            <person name="Yan J."/>
            <person name="Wang M."/>
            <person name="Ng V."/>
            <person name="Grigoriev I.V."/>
            <person name="Spatafora J.W."/>
            <person name="Magnuson J.K."/>
            <person name="Baker S.E."/>
            <person name="Pomraning K.R."/>
        </authorList>
    </citation>
    <scope>NUCLEOTIDE SEQUENCE [LARGE SCALE GENOMIC DNA]</scope>
    <source>
        <strain evidence="2">CBS 7786</strain>
    </source>
</reference>
<organism evidence="1 2">
    <name type="scientific">Lipomyces kononenkoae</name>
    <name type="common">Yeast</name>
    <dbReference type="NCBI Taxonomy" id="34357"/>
    <lineage>
        <taxon>Eukaryota</taxon>
        <taxon>Fungi</taxon>
        <taxon>Dikarya</taxon>
        <taxon>Ascomycota</taxon>
        <taxon>Saccharomycotina</taxon>
        <taxon>Lipomycetes</taxon>
        <taxon>Lipomycetales</taxon>
        <taxon>Lipomycetaceae</taxon>
        <taxon>Lipomyces</taxon>
    </lineage>
</organism>